<proteinExistence type="inferred from homology"/>
<evidence type="ECO:0000256" key="5">
    <source>
        <dbReference type="ARBA" id="ARBA00022617"/>
    </source>
</evidence>
<feature type="transmembrane region" description="Helical" evidence="15">
    <location>
        <begin position="35"/>
        <end position="57"/>
    </location>
</feature>
<dbReference type="FunFam" id="1.10.630.10:FF:000063">
    <property type="entry name" value="Cytochrome P450 monooxygenase"/>
    <property type="match status" value="1"/>
</dbReference>
<evidence type="ECO:0000256" key="8">
    <source>
        <dbReference type="ARBA" id="ARBA00022989"/>
    </source>
</evidence>
<keyword evidence="18" id="KW-1185">Reference proteome</keyword>
<keyword evidence="5 13" id="KW-0349">Heme</keyword>
<protein>
    <submittedName>
        <fullName evidence="17">Cytochrome P450-like protein</fullName>
    </submittedName>
</protein>
<evidence type="ECO:0000256" key="1">
    <source>
        <dbReference type="ARBA" id="ARBA00001971"/>
    </source>
</evidence>
<keyword evidence="7 13" id="KW-0479">Metal-binding</keyword>
<dbReference type="GO" id="GO:0016020">
    <property type="term" value="C:membrane"/>
    <property type="evidence" value="ECO:0007669"/>
    <property type="project" value="UniProtKB-SubCell"/>
</dbReference>
<dbReference type="PRINTS" id="PR00463">
    <property type="entry name" value="EP450I"/>
</dbReference>
<dbReference type="PRINTS" id="PR00385">
    <property type="entry name" value="P450"/>
</dbReference>
<evidence type="ECO:0000256" key="15">
    <source>
        <dbReference type="SAM" id="Phobius"/>
    </source>
</evidence>
<feature type="chain" id="PRO_5025548651" evidence="16">
    <location>
        <begin position="20"/>
        <end position="562"/>
    </location>
</feature>
<dbReference type="PANTHER" id="PTHR24305:SF237">
    <property type="entry name" value="CYTOCHROME P450 MONOOXYGENASE ATNE-RELATED"/>
    <property type="match status" value="1"/>
</dbReference>
<evidence type="ECO:0000256" key="7">
    <source>
        <dbReference type="ARBA" id="ARBA00022723"/>
    </source>
</evidence>
<evidence type="ECO:0000256" key="13">
    <source>
        <dbReference type="PIRSR" id="PIRSR602401-1"/>
    </source>
</evidence>
<dbReference type="CDD" id="cd11061">
    <property type="entry name" value="CYP67-like"/>
    <property type="match status" value="1"/>
</dbReference>
<dbReference type="Pfam" id="PF00067">
    <property type="entry name" value="p450"/>
    <property type="match status" value="1"/>
</dbReference>
<dbReference type="EMBL" id="ML987195">
    <property type="protein sequence ID" value="KAF2248667.1"/>
    <property type="molecule type" value="Genomic_DNA"/>
</dbReference>
<evidence type="ECO:0000256" key="2">
    <source>
        <dbReference type="ARBA" id="ARBA00004370"/>
    </source>
</evidence>
<name>A0A6A6IEN5_9PLEO</name>
<dbReference type="RefSeq" id="XP_033683671.1">
    <property type="nucleotide sequence ID" value="XM_033828912.1"/>
</dbReference>
<evidence type="ECO:0000313" key="17">
    <source>
        <dbReference type="EMBL" id="KAF2248667.1"/>
    </source>
</evidence>
<feature type="binding site" description="axial binding residue" evidence="13">
    <location>
        <position position="492"/>
    </location>
    <ligand>
        <name>heme</name>
        <dbReference type="ChEBI" id="CHEBI:30413"/>
    </ligand>
    <ligandPart>
        <name>Fe</name>
        <dbReference type="ChEBI" id="CHEBI:18248"/>
    </ligandPart>
</feature>
<dbReference type="GeneID" id="54582242"/>
<dbReference type="GO" id="GO:0016705">
    <property type="term" value="F:oxidoreductase activity, acting on paired donors, with incorporation or reduction of molecular oxygen"/>
    <property type="evidence" value="ECO:0007669"/>
    <property type="project" value="InterPro"/>
</dbReference>
<reference evidence="17" key="1">
    <citation type="journal article" date="2020" name="Stud. Mycol.">
        <title>101 Dothideomycetes genomes: a test case for predicting lifestyles and emergence of pathogens.</title>
        <authorList>
            <person name="Haridas S."/>
            <person name="Albert R."/>
            <person name="Binder M."/>
            <person name="Bloem J."/>
            <person name="Labutti K."/>
            <person name="Salamov A."/>
            <person name="Andreopoulos B."/>
            <person name="Baker S."/>
            <person name="Barry K."/>
            <person name="Bills G."/>
            <person name="Bluhm B."/>
            <person name="Cannon C."/>
            <person name="Castanera R."/>
            <person name="Culley D."/>
            <person name="Daum C."/>
            <person name="Ezra D."/>
            <person name="Gonzalez J."/>
            <person name="Henrissat B."/>
            <person name="Kuo A."/>
            <person name="Liang C."/>
            <person name="Lipzen A."/>
            <person name="Lutzoni F."/>
            <person name="Magnuson J."/>
            <person name="Mondo S."/>
            <person name="Nolan M."/>
            <person name="Ohm R."/>
            <person name="Pangilinan J."/>
            <person name="Park H.-J."/>
            <person name="Ramirez L."/>
            <person name="Alfaro M."/>
            <person name="Sun H."/>
            <person name="Tritt A."/>
            <person name="Yoshinaga Y."/>
            <person name="Zwiers L.-H."/>
            <person name="Turgeon B."/>
            <person name="Goodwin S."/>
            <person name="Spatafora J."/>
            <person name="Crous P."/>
            <person name="Grigoriev I."/>
        </authorList>
    </citation>
    <scope>NUCLEOTIDE SEQUENCE</scope>
    <source>
        <strain evidence="17">CBS 122368</strain>
    </source>
</reference>
<dbReference type="InterPro" id="IPR050121">
    <property type="entry name" value="Cytochrome_P450_monoxygenase"/>
</dbReference>
<dbReference type="PROSITE" id="PS00086">
    <property type="entry name" value="CYTOCHROME_P450"/>
    <property type="match status" value="1"/>
</dbReference>
<keyword evidence="6 15" id="KW-0812">Transmembrane</keyword>
<comment type="similarity">
    <text evidence="4 14">Belongs to the cytochrome P450 family.</text>
</comment>
<dbReference type="PANTHER" id="PTHR24305">
    <property type="entry name" value="CYTOCHROME P450"/>
    <property type="match status" value="1"/>
</dbReference>
<dbReference type="GO" id="GO:1902181">
    <property type="term" value="P:verruculogen biosynthetic process"/>
    <property type="evidence" value="ECO:0007669"/>
    <property type="project" value="UniProtKB-ARBA"/>
</dbReference>
<keyword evidence="16" id="KW-0732">Signal</keyword>
<comment type="subcellular location">
    <subcellularLocation>
        <location evidence="2">Membrane</location>
    </subcellularLocation>
</comment>
<dbReference type="SUPFAM" id="SSF48264">
    <property type="entry name" value="Cytochrome P450"/>
    <property type="match status" value="1"/>
</dbReference>
<comment type="pathway">
    <text evidence="3">Mycotoxin biosynthesis.</text>
</comment>
<evidence type="ECO:0000313" key="18">
    <source>
        <dbReference type="Proteomes" id="UP000800094"/>
    </source>
</evidence>
<evidence type="ECO:0000256" key="16">
    <source>
        <dbReference type="SAM" id="SignalP"/>
    </source>
</evidence>
<dbReference type="InterPro" id="IPR001128">
    <property type="entry name" value="Cyt_P450"/>
</dbReference>
<gene>
    <name evidence="17" type="ORF">BU26DRAFT_518889</name>
</gene>
<evidence type="ECO:0000256" key="9">
    <source>
        <dbReference type="ARBA" id="ARBA00023002"/>
    </source>
</evidence>
<comment type="cofactor">
    <cofactor evidence="1 13">
        <name>heme</name>
        <dbReference type="ChEBI" id="CHEBI:30413"/>
    </cofactor>
</comment>
<keyword evidence="9 14" id="KW-0560">Oxidoreductase</keyword>
<organism evidence="17 18">
    <name type="scientific">Trematosphaeria pertusa</name>
    <dbReference type="NCBI Taxonomy" id="390896"/>
    <lineage>
        <taxon>Eukaryota</taxon>
        <taxon>Fungi</taxon>
        <taxon>Dikarya</taxon>
        <taxon>Ascomycota</taxon>
        <taxon>Pezizomycotina</taxon>
        <taxon>Dothideomycetes</taxon>
        <taxon>Pleosporomycetidae</taxon>
        <taxon>Pleosporales</taxon>
        <taxon>Massarineae</taxon>
        <taxon>Trematosphaeriaceae</taxon>
        <taxon>Trematosphaeria</taxon>
    </lineage>
</organism>
<dbReference type="Proteomes" id="UP000800094">
    <property type="component" value="Unassembled WGS sequence"/>
</dbReference>
<dbReference type="GO" id="GO:0004497">
    <property type="term" value="F:monooxygenase activity"/>
    <property type="evidence" value="ECO:0007669"/>
    <property type="project" value="UniProtKB-KW"/>
</dbReference>
<evidence type="ECO:0000256" key="12">
    <source>
        <dbReference type="ARBA" id="ARBA00023136"/>
    </source>
</evidence>
<sequence length="562" mass="63219">MFTKSILVFLNCCSLSVLAQHYQGINTESLSIKVVLGLLITAIPLLVLEFLLLVATYRALWHPLAKYPGPWWAALTDWYSVYHIVKGDRHIDFYRLHEKYGNIVRFGPRRISIRSATALKDIYSVNANVKRSQVYASTAHFFGGTPSSNTTPDMKEHAFRRRVNVRALSPANIKGMEEQILKNVRYFCETLVDGDGHDWSSPHDMSKLVGYLVSDIMGDITFSKSFDVQRKPDNRDLLTSLPQAVAGIHLVGYMPEIVTFRLHKIFFQNLIAGIARFTSLSASTFQWRFAQENCNDVFSALLQARDEKTGRGFSTDQLISEAGLLTIAGSDTTVSATTAIFFYLSHYPSCRSRLEKEIRSTFASIEDIRIGTQLASCHYLLACIEETLRLSPPVGSTLMREVLPGGLTVDGEWFPPGTDIAVPHYALHHDEQYYPDPFTFKPQRWLSKDSSETIDVGLDLETPNDAQDKASSSPESLAASAFTAFGVGRTSCIGKYLAYQEISLVVARTLWGFDMRLEPGSTLGEGSKKLGTGRQRRKEFQTWDRFVSMHEGPVLQFKRREF</sequence>
<dbReference type="AlphaFoldDB" id="A0A6A6IEN5"/>
<keyword evidence="11 14" id="KW-0503">Monooxygenase</keyword>
<evidence type="ECO:0000256" key="6">
    <source>
        <dbReference type="ARBA" id="ARBA00022692"/>
    </source>
</evidence>
<dbReference type="Gene3D" id="1.10.630.10">
    <property type="entry name" value="Cytochrome P450"/>
    <property type="match status" value="1"/>
</dbReference>
<evidence type="ECO:0000256" key="14">
    <source>
        <dbReference type="RuleBase" id="RU000461"/>
    </source>
</evidence>
<evidence type="ECO:0000256" key="11">
    <source>
        <dbReference type="ARBA" id="ARBA00023033"/>
    </source>
</evidence>
<keyword evidence="12 15" id="KW-0472">Membrane</keyword>
<evidence type="ECO:0000256" key="10">
    <source>
        <dbReference type="ARBA" id="ARBA00023004"/>
    </source>
</evidence>
<dbReference type="InterPro" id="IPR036396">
    <property type="entry name" value="Cyt_P450_sf"/>
</dbReference>
<keyword evidence="8 15" id="KW-1133">Transmembrane helix</keyword>
<dbReference type="InterPro" id="IPR002401">
    <property type="entry name" value="Cyt_P450_E_grp-I"/>
</dbReference>
<evidence type="ECO:0000256" key="3">
    <source>
        <dbReference type="ARBA" id="ARBA00004685"/>
    </source>
</evidence>
<dbReference type="InterPro" id="IPR017972">
    <property type="entry name" value="Cyt_P450_CS"/>
</dbReference>
<dbReference type="OrthoDB" id="1470350at2759"/>
<accession>A0A6A6IEN5</accession>
<dbReference type="GO" id="GO:0005506">
    <property type="term" value="F:iron ion binding"/>
    <property type="evidence" value="ECO:0007669"/>
    <property type="project" value="InterPro"/>
</dbReference>
<evidence type="ECO:0000256" key="4">
    <source>
        <dbReference type="ARBA" id="ARBA00010617"/>
    </source>
</evidence>
<dbReference type="GO" id="GO:0020037">
    <property type="term" value="F:heme binding"/>
    <property type="evidence" value="ECO:0007669"/>
    <property type="project" value="InterPro"/>
</dbReference>
<keyword evidence="10 13" id="KW-0408">Iron</keyword>
<feature type="signal peptide" evidence="16">
    <location>
        <begin position="1"/>
        <end position="19"/>
    </location>
</feature>